<name>A0ACC2P4P9_9HYME</name>
<dbReference type="EMBL" id="CM056742">
    <property type="protein sequence ID" value="KAJ8678046.1"/>
    <property type="molecule type" value="Genomic_DNA"/>
</dbReference>
<proteinExistence type="predicted"/>
<gene>
    <name evidence="1" type="ORF">QAD02_013833</name>
</gene>
<sequence length="191" mass="21846">MSKAEILLGFSTFSLVFTLPQDGFVELLKLVNICFGLNFLPATRYLIDKLFMNHDGMVYHACCPHCGRYNSQFDKSTITLRCRHCNRITRVKHPMYRDSSAILDVRPEVATLIKSNWGFYRDAVRRNGDPAMISDITDGILYRRFVNPLPQHLRLSYATCVFDTDGVPAFSNRSTTRSGPANLLRMNYPLL</sequence>
<evidence type="ECO:0000313" key="2">
    <source>
        <dbReference type="Proteomes" id="UP001239111"/>
    </source>
</evidence>
<organism evidence="1 2">
    <name type="scientific">Eretmocerus hayati</name>
    <dbReference type="NCBI Taxonomy" id="131215"/>
    <lineage>
        <taxon>Eukaryota</taxon>
        <taxon>Metazoa</taxon>
        <taxon>Ecdysozoa</taxon>
        <taxon>Arthropoda</taxon>
        <taxon>Hexapoda</taxon>
        <taxon>Insecta</taxon>
        <taxon>Pterygota</taxon>
        <taxon>Neoptera</taxon>
        <taxon>Endopterygota</taxon>
        <taxon>Hymenoptera</taxon>
        <taxon>Apocrita</taxon>
        <taxon>Proctotrupomorpha</taxon>
        <taxon>Chalcidoidea</taxon>
        <taxon>Aphelinidae</taxon>
        <taxon>Aphelininae</taxon>
        <taxon>Eretmocerus</taxon>
    </lineage>
</organism>
<evidence type="ECO:0000313" key="1">
    <source>
        <dbReference type="EMBL" id="KAJ8678046.1"/>
    </source>
</evidence>
<reference evidence="1" key="1">
    <citation type="submission" date="2023-04" db="EMBL/GenBank/DDBJ databases">
        <title>A chromosome-level genome assembly of the parasitoid wasp Eretmocerus hayati.</title>
        <authorList>
            <person name="Zhong Y."/>
            <person name="Liu S."/>
            <person name="Liu Y."/>
        </authorList>
    </citation>
    <scope>NUCLEOTIDE SEQUENCE</scope>
    <source>
        <strain evidence="1">ZJU_SS_LIU_2023</strain>
    </source>
</reference>
<comment type="caution">
    <text evidence="1">The sequence shown here is derived from an EMBL/GenBank/DDBJ whole genome shotgun (WGS) entry which is preliminary data.</text>
</comment>
<dbReference type="Proteomes" id="UP001239111">
    <property type="component" value="Chromosome 2"/>
</dbReference>
<protein>
    <submittedName>
        <fullName evidence="1">Uncharacterized protein</fullName>
    </submittedName>
</protein>
<keyword evidence="2" id="KW-1185">Reference proteome</keyword>
<accession>A0ACC2P4P9</accession>